<dbReference type="InterPro" id="IPR018307">
    <property type="entry name" value="ABL9/DENND6_dom"/>
</dbReference>
<dbReference type="GO" id="GO:0005737">
    <property type="term" value="C:cytoplasm"/>
    <property type="evidence" value="ECO:0007669"/>
    <property type="project" value="TreeGrafter"/>
</dbReference>
<dbReference type="OrthoDB" id="26278at2759"/>
<gene>
    <name evidence="3" type="ORF">HNAJ_LOCUS11306</name>
</gene>
<dbReference type="PANTHER" id="PTHR31017">
    <property type="entry name" value="LATE SECRETORY PATHWAY PROTEIN AVL9-RELATED"/>
    <property type="match status" value="1"/>
</dbReference>
<evidence type="ECO:0000313" key="3">
    <source>
        <dbReference type="EMBL" id="VDO10095.1"/>
    </source>
</evidence>
<dbReference type="EMBL" id="UZAE01013495">
    <property type="protein sequence ID" value="VDO10095.1"/>
    <property type="molecule type" value="Genomic_DNA"/>
</dbReference>
<sequence length="530" mass="58157">MSSYVLVVGFHHKKGTSVEYVYPELETGLDLPPAWNFIPPIALPDGAHNFGKDYIFFTVPSLELKPTTLFGVACYRQVDARKFSNQTPDLTRNTVQKSVVFLSPTALFGTVSHLLDDVTDAFISASSCEEGYEILRNGFEEIQSAVNKIVRIPSFEESSSPAKPPSIACPLGSSLSSVSFQVRVSYCEAAFASNNKGNVYWMMNGGLSSCALIDDTWVGERACWPLATLSQSNFLIGGSANASADVPIVQENNADFTNRHQSTIRICPPSTEPGARLRDLPLPLNRAIQLSRFDRVFIDHLVNTAELWFSAKAAKEVDTGVQPPAPAMSEEITPRQLAEAEVLTKFPGGQMNDFNFNFVSCFRTTHNFLAWRSQYVLPSVMQQIAEEEEEQKGLEATPAATEVMNGKTPSQPVEPRNADGHDDRMKMTNPTSPQPTRDIYAVGCPLIHPGRNFPSSEPTDQIVNNLKQFGNIAVDHGRRMLSGLMKLGNEKNASGGASILRRFASNVRSALDSVQSPITSSEKPAQPYEK</sequence>
<feature type="region of interest" description="Disordered" evidence="1">
    <location>
        <begin position="510"/>
        <end position="530"/>
    </location>
</feature>
<reference evidence="3 4" key="2">
    <citation type="submission" date="2018-11" db="EMBL/GenBank/DDBJ databases">
        <authorList>
            <consortium name="Pathogen Informatics"/>
        </authorList>
    </citation>
    <scope>NUCLEOTIDE SEQUENCE [LARGE SCALE GENOMIC DNA]</scope>
</reference>
<evidence type="ECO:0000313" key="5">
    <source>
        <dbReference type="WBParaSite" id="HNAJ_0001131601-mRNA-1"/>
    </source>
</evidence>
<dbReference type="WBParaSite" id="HNAJ_0001131601-mRNA-1">
    <property type="protein sequence ID" value="HNAJ_0001131601-mRNA-1"/>
    <property type="gene ID" value="HNAJ_0001131601"/>
</dbReference>
<dbReference type="Pfam" id="PF09794">
    <property type="entry name" value="Avl9"/>
    <property type="match status" value="1"/>
</dbReference>
<dbReference type="Proteomes" id="UP000278807">
    <property type="component" value="Unassembled WGS sequence"/>
</dbReference>
<feature type="compositionally biased region" description="Polar residues" evidence="1">
    <location>
        <begin position="510"/>
        <end position="523"/>
    </location>
</feature>
<proteinExistence type="predicted"/>
<evidence type="ECO:0000313" key="4">
    <source>
        <dbReference type="Proteomes" id="UP000278807"/>
    </source>
</evidence>
<keyword evidence="4" id="KW-1185">Reference proteome</keyword>
<feature type="region of interest" description="Disordered" evidence="1">
    <location>
        <begin position="390"/>
        <end position="437"/>
    </location>
</feature>
<accession>A0A0R3TU93</accession>
<evidence type="ECO:0000256" key="1">
    <source>
        <dbReference type="SAM" id="MobiDB-lite"/>
    </source>
</evidence>
<feature type="domain" description="AVL9/DENND6" evidence="2">
    <location>
        <begin position="4"/>
        <end position="148"/>
    </location>
</feature>
<dbReference type="PANTHER" id="PTHR31017:SF1">
    <property type="entry name" value="LATE SECRETORY PATHWAY PROTEIN AVL9 HOMOLOG"/>
    <property type="match status" value="1"/>
</dbReference>
<evidence type="ECO:0000259" key="2">
    <source>
        <dbReference type="Pfam" id="PF09794"/>
    </source>
</evidence>
<dbReference type="InterPro" id="IPR051731">
    <property type="entry name" value="DENND11/AVL9_GEFs"/>
</dbReference>
<name>A0A0R3TU93_RODNA</name>
<reference evidence="5" key="1">
    <citation type="submission" date="2017-02" db="UniProtKB">
        <authorList>
            <consortium name="WormBaseParasite"/>
        </authorList>
    </citation>
    <scope>IDENTIFICATION</scope>
</reference>
<dbReference type="AlphaFoldDB" id="A0A0R3TU93"/>
<protein>
    <submittedName>
        <fullName evidence="5">Avl9 domain-containing protein</fullName>
    </submittedName>
</protein>
<organism evidence="5">
    <name type="scientific">Rodentolepis nana</name>
    <name type="common">Dwarf tapeworm</name>
    <name type="synonym">Hymenolepis nana</name>
    <dbReference type="NCBI Taxonomy" id="102285"/>
    <lineage>
        <taxon>Eukaryota</taxon>
        <taxon>Metazoa</taxon>
        <taxon>Spiralia</taxon>
        <taxon>Lophotrochozoa</taxon>
        <taxon>Platyhelminthes</taxon>
        <taxon>Cestoda</taxon>
        <taxon>Eucestoda</taxon>
        <taxon>Cyclophyllidea</taxon>
        <taxon>Hymenolepididae</taxon>
        <taxon>Rodentolepis</taxon>
    </lineage>
</organism>
<feature type="compositionally biased region" description="Basic and acidic residues" evidence="1">
    <location>
        <begin position="416"/>
        <end position="426"/>
    </location>
</feature>